<dbReference type="SMART" id="SM00382">
    <property type="entry name" value="AAA"/>
    <property type="match status" value="1"/>
</dbReference>
<sequence length="399" mass="42224">MAGVFDRLVGQDVVEAELTAAATAARAGVVTGAMTHSWLFTGPPGSGRSVAALCFAAALQCTDPDVVGCGRCHACTTTMAGTHGDVRRIIPEGLSISTKEMRAIVQIASRRPSTGRWQIVVVEDADRLTEGAANALLKVVEEPPDRTVFLLCAPTVDPEDISVTLRSRCRHVHLVTPTVPAIAQVLRERDQLDAETADWAASVSGGHVGRARRLATDEDARKRRQRALALVGATERPGAAYAAADELVKSADDEAKLMSAERDDRERDELATALGAGGTGKGAASATRGSAGVLKELERRQKSRATRTGRDALDRALIDIAGLYRDALAMRFAGRGVPITLTHPDMADEITDLATSVRPEGLLRSIDAVLACREALDLNVKPRFAVAAMVATLIAARAT</sequence>
<dbReference type="EMBL" id="QGTL01000018">
    <property type="protein sequence ID" value="PWV67940.1"/>
    <property type="molecule type" value="Genomic_DNA"/>
</dbReference>
<dbReference type="InterPro" id="IPR003593">
    <property type="entry name" value="AAA+_ATPase"/>
</dbReference>
<protein>
    <submittedName>
        <fullName evidence="3">DNA polymerase-3 subunit delta</fullName>
    </submittedName>
</protein>
<comment type="caution">
    <text evidence="3">The sequence shown here is derived from an EMBL/GenBank/DDBJ whole genome shotgun (WGS) entry which is preliminary data.</text>
</comment>
<dbReference type="SUPFAM" id="SSF52540">
    <property type="entry name" value="P-loop containing nucleoside triphosphate hydrolases"/>
    <property type="match status" value="1"/>
</dbReference>
<dbReference type="GO" id="GO:0003887">
    <property type="term" value="F:DNA-directed DNA polymerase activity"/>
    <property type="evidence" value="ECO:0007669"/>
    <property type="project" value="InterPro"/>
</dbReference>
<dbReference type="NCBIfam" id="NF005926">
    <property type="entry name" value="PRK07940.1"/>
    <property type="match status" value="1"/>
</dbReference>
<evidence type="ECO:0000256" key="1">
    <source>
        <dbReference type="SAM" id="MobiDB-lite"/>
    </source>
</evidence>
<gene>
    <name evidence="3" type="ORF">DFR69_118115</name>
</gene>
<dbReference type="NCBIfam" id="TIGR00678">
    <property type="entry name" value="holB"/>
    <property type="match status" value="1"/>
</dbReference>
<proteinExistence type="predicted"/>
<dbReference type="Proteomes" id="UP000246410">
    <property type="component" value="Unassembled WGS sequence"/>
</dbReference>
<dbReference type="Gene3D" id="3.40.50.300">
    <property type="entry name" value="P-loop containing nucleotide triphosphate hydrolases"/>
    <property type="match status" value="1"/>
</dbReference>
<dbReference type="RefSeq" id="WP_110041431.1">
    <property type="nucleotide sequence ID" value="NZ_QGTL01000018.1"/>
</dbReference>
<dbReference type="PANTHER" id="PTHR11669:SF8">
    <property type="entry name" value="DNA POLYMERASE III SUBUNIT DELTA"/>
    <property type="match status" value="1"/>
</dbReference>
<feature type="compositionally biased region" description="Low complexity" evidence="1">
    <location>
        <begin position="282"/>
        <end position="292"/>
    </location>
</feature>
<dbReference type="GO" id="GO:0006261">
    <property type="term" value="P:DNA-templated DNA replication"/>
    <property type="evidence" value="ECO:0007669"/>
    <property type="project" value="TreeGrafter"/>
</dbReference>
<feature type="domain" description="AAA+ ATPase" evidence="2">
    <location>
        <begin position="34"/>
        <end position="177"/>
    </location>
</feature>
<dbReference type="Pfam" id="PF13177">
    <property type="entry name" value="DNA_pol3_delta2"/>
    <property type="match status" value="1"/>
</dbReference>
<evidence type="ECO:0000313" key="4">
    <source>
        <dbReference type="Proteomes" id="UP000246410"/>
    </source>
</evidence>
<dbReference type="GO" id="GO:0008408">
    <property type="term" value="F:3'-5' exonuclease activity"/>
    <property type="evidence" value="ECO:0007669"/>
    <property type="project" value="InterPro"/>
</dbReference>
<evidence type="ECO:0000259" key="2">
    <source>
        <dbReference type="SMART" id="SM00382"/>
    </source>
</evidence>
<dbReference type="AlphaFoldDB" id="A0A317N1W6"/>
<organism evidence="3 4">
    <name type="scientific">Nocardia neocaledoniensis</name>
    <dbReference type="NCBI Taxonomy" id="236511"/>
    <lineage>
        <taxon>Bacteria</taxon>
        <taxon>Bacillati</taxon>
        <taxon>Actinomycetota</taxon>
        <taxon>Actinomycetes</taxon>
        <taxon>Mycobacteriales</taxon>
        <taxon>Nocardiaceae</taxon>
        <taxon>Nocardia</taxon>
    </lineage>
</organism>
<evidence type="ECO:0000313" key="3">
    <source>
        <dbReference type="EMBL" id="PWV67940.1"/>
    </source>
</evidence>
<name>A0A317N1W6_9NOCA</name>
<feature type="region of interest" description="Disordered" evidence="1">
    <location>
        <begin position="273"/>
        <end position="308"/>
    </location>
</feature>
<accession>A0A317N1W6</accession>
<dbReference type="InterPro" id="IPR004622">
    <property type="entry name" value="DNA_pol_HolB"/>
</dbReference>
<keyword evidence="4" id="KW-1185">Reference proteome</keyword>
<dbReference type="InterPro" id="IPR050238">
    <property type="entry name" value="DNA_Rep/Repair_Clamp_Loader"/>
</dbReference>
<dbReference type="InterPro" id="IPR027417">
    <property type="entry name" value="P-loop_NTPase"/>
</dbReference>
<reference evidence="3 4" key="1">
    <citation type="submission" date="2018-05" db="EMBL/GenBank/DDBJ databases">
        <title>Genomic Encyclopedia of Type Strains, Phase IV (KMG-IV): sequencing the most valuable type-strain genomes for metagenomic binning, comparative biology and taxonomic classification.</title>
        <authorList>
            <person name="Goeker M."/>
        </authorList>
    </citation>
    <scope>NUCLEOTIDE SEQUENCE [LARGE SCALE GENOMIC DNA]</scope>
    <source>
        <strain evidence="3 4">DSM 44717</strain>
    </source>
</reference>
<dbReference type="PANTHER" id="PTHR11669">
    <property type="entry name" value="REPLICATION FACTOR C / DNA POLYMERASE III GAMMA-TAU SUBUNIT"/>
    <property type="match status" value="1"/>
</dbReference>